<proteinExistence type="predicted"/>
<evidence type="ECO:0000313" key="1">
    <source>
        <dbReference type="EMBL" id="PWJ30876.1"/>
    </source>
</evidence>
<dbReference type="RefSeq" id="WP_109730497.1">
    <property type="nucleotide sequence ID" value="NZ_BAAACK010000004.1"/>
</dbReference>
<organism evidence="1 2">
    <name type="scientific">Faecalicatena orotica</name>
    <dbReference type="NCBI Taxonomy" id="1544"/>
    <lineage>
        <taxon>Bacteria</taxon>
        <taxon>Bacillati</taxon>
        <taxon>Bacillota</taxon>
        <taxon>Clostridia</taxon>
        <taxon>Lachnospirales</taxon>
        <taxon>Lachnospiraceae</taxon>
        <taxon>Faecalicatena</taxon>
    </lineage>
</organism>
<dbReference type="Gene3D" id="3.40.50.300">
    <property type="entry name" value="P-loop containing nucleotide triphosphate hydrolases"/>
    <property type="match status" value="1"/>
</dbReference>
<dbReference type="Proteomes" id="UP000245845">
    <property type="component" value="Unassembled WGS sequence"/>
</dbReference>
<dbReference type="InterPro" id="IPR027417">
    <property type="entry name" value="P-loop_NTPase"/>
</dbReference>
<name>A0A2Y9C4T1_9FIRM</name>
<dbReference type="OrthoDB" id="5486659at2"/>
<sequence>MGKYFNTEGVCLPDLHYMVEVNRQLREIKNLVDAGKYFTINRARQYGKTTTIRQLVRALSPDYIVFSISFEGMGDFVYRNDTNFCREFSGLLCDTIEYGETTEVPKETFQILSEYAKGEKQLSFREYSNVISQMCRDSVKPIILIIDEVDQASGSTTFLSFLGMLRDKYLKRIDRPTFQSVILAGVHDIKNLKLKMRGDEEQQYNSPWNIAADFNVDMSLSMDGIAEMLEKYEEDWHTGMDVMEMAGMISNYTSGYPYLVSRLCKIIDERVSGSEKYPDKRSAWSKSGFLEAERILLQEKNTLFESLIHKLTTYPEMDEMLYALLFSGRGIAYNPMNPAIDIASMFGFVKNRDGMVEPANRIFDTLLYNYYLSANEMHEKDIYKASLKDKNQFITGGQLNMRLILEKFVEHFTELYADSDETFLEEEGRKYFLLYLRPIINGIGNYYIEFRTRGMRRTDVIVDYRGEQSIIEMKIWHGDEYNRRGEEQLAEYLEDYKKSKGYMISFNFNKNKQVGVHEVFVKNKVLVEAVV</sequence>
<evidence type="ECO:0000313" key="2">
    <source>
        <dbReference type="Proteomes" id="UP000245845"/>
    </source>
</evidence>
<dbReference type="Pfam" id="PF14516">
    <property type="entry name" value="AAA_35"/>
    <property type="match status" value="1"/>
</dbReference>
<reference evidence="1 2" key="1">
    <citation type="submission" date="2018-05" db="EMBL/GenBank/DDBJ databases">
        <title>The Hungate 1000. A catalogue of reference genomes from the rumen microbiome.</title>
        <authorList>
            <person name="Kelly W."/>
        </authorList>
    </citation>
    <scope>NUCLEOTIDE SEQUENCE [LARGE SCALE GENOMIC DNA]</scope>
    <source>
        <strain evidence="1 2">NLAE-zl-C242</strain>
    </source>
</reference>
<accession>A0A2Y9C4T1</accession>
<protein>
    <submittedName>
        <fullName evidence="1">AAA domain-containing protein</fullName>
    </submittedName>
</protein>
<dbReference type="EMBL" id="QGDL01000003">
    <property type="protein sequence ID" value="PWJ30876.1"/>
    <property type="molecule type" value="Genomic_DNA"/>
</dbReference>
<comment type="caution">
    <text evidence="1">The sequence shown here is derived from an EMBL/GenBank/DDBJ whole genome shotgun (WGS) entry which is preliminary data.</text>
</comment>
<dbReference type="SUPFAM" id="SSF52540">
    <property type="entry name" value="P-loop containing nucleoside triphosphate hydrolases"/>
    <property type="match status" value="1"/>
</dbReference>
<gene>
    <name evidence="1" type="ORF">A8806_103283</name>
</gene>
<dbReference type="AlphaFoldDB" id="A0A2Y9C4T1"/>
<keyword evidence="2" id="KW-1185">Reference proteome</keyword>